<keyword evidence="4" id="KW-1185">Reference proteome</keyword>
<dbReference type="Gene3D" id="1.10.8.270">
    <property type="entry name" value="putative rabgap domain of human tbc1 domain family member 14 like domains"/>
    <property type="match status" value="1"/>
</dbReference>
<dbReference type="EMBL" id="JABEZW010221151">
    <property type="protein sequence ID" value="MBA0786035.1"/>
    <property type="molecule type" value="Genomic_DNA"/>
</dbReference>
<organism evidence="3 4">
    <name type="scientific">Gossypium trilobum</name>
    <dbReference type="NCBI Taxonomy" id="34281"/>
    <lineage>
        <taxon>Eukaryota</taxon>
        <taxon>Viridiplantae</taxon>
        <taxon>Streptophyta</taxon>
        <taxon>Embryophyta</taxon>
        <taxon>Tracheophyta</taxon>
        <taxon>Spermatophyta</taxon>
        <taxon>Magnoliopsida</taxon>
        <taxon>eudicotyledons</taxon>
        <taxon>Gunneridae</taxon>
        <taxon>Pentapetalae</taxon>
        <taxon>rosids</taxon>
        <taxon>malvids</taxon>
        <taxon>Malvales</taxon>
        <taxon>Malvaceae</taxon>
        <taxon>Malvoideae</taxon>
        <taxon>Gossypium</taxon>
    </lineage>
</organism>
<feature type="domain" description="Rab-GAP TBC" evidence="2">
    <location>
        <begin position="33"/>
        <end position="331"/>
    </location>
</feature>
<dbReference type="Gene3D" id="1.10.472.80">
    <property type="entry name" value="Ypt/Rab-GAP domain of gyp1p, domain 3"/>
    <property type="match status" value="1"/>
</dbReference>
<evidence type="ECO:0000259" key="2">
    <source>
        <dbReference type="PROSITE" id="PS50086"/>
    </source>
</evidence>
<gene>
    <name evidence="3" type="ORF">Gotri_025745</name>
</gene>
<dbReference type="GO" id="GO:0005096">
    <property type="term" value="F:GTPase activator activity"/>
    <property type="evidence" value="ECO:0007669"/>
    <property type="project" value="TreeGrafter"/>
</dbReference>
<dbReference type="AlphaFoldDB" id="A0A7J9FN90"/>
<dbReference type="PROSITE" id="PS50086">
    <property type="entry name" value="TBC_RABGAP"/>
    <property type="match status" value="1"/>
</dbReference>
<proteinExistence type="predicted"/>
<evidence type="ECO:0000256" key="1">
    <source>
        <dbReference type="SAM" id="Phobius"/>
    </source>
</evidence>
<dbReference type="SUPFAM" id="SSF47923">
    <property type="entry name" value="Ypt/Rab-GAP domain of gyp1p"/>
    <property type="match status" value="2"/>
</dbReference>
<evidence type="ECO:0000313" key="4">
    <source>
        <dbReference type="Proteomes" id="UP000593568"/>
    </source>
</evidence>
<dbReference type="Proteomes" id="UP000593568">
    <property type="component" value="Unassembled WGS sequence"/>
</dbReference>
<dbReference type="InterPro" id="IPR000195">
    <property type="entry name" value="Rab-GAP-TBC_dom"/>
</dbReference>
<dbReference type="InterPro" id="IPR035969">
    <property type="entry name" value="Rab-GAP_TBC_sf"/>
</dbReference>
<dbReference type="PANTHER" id="PTHR22957">
    <property type="entry name" value="TBC1 DOMAIN FAMILY MEMBER GTPASE-ACTIVATING PROTEIN"/>
    <property type="match status" value="1"/>
</dbReference>
<keyword evidence="1" id="KW-0812">Transmembrane</keyword>
<accession>A0A7J9FN90</accession>
<dbReference type="Pfam" id="PF00566">
    <property type="entry name" value="RabGAP-TBC"/>
    <property type="match status" value="1"/>
</dbReference>
<reference evidence="3 4" key="1">
    <citation type="journal article" date="2019" name="Genome Biol. Evol.">
        <title>Insights into the evolution of the New World diploid cottons (Gossypium, subgenus Houzingenia) based on genome sequencing.</title>
        <authorList>
            <person name="Grover C.E."/>
            <person name="Arick M.A. 2nd"/>
            <person name="Thrash A."/>
            <person name="Conover J.L."/>
            <person name="Sanders W.S."/>
            <person name="Peterson D.G."/>
            <person name="Frelichowski J.E."/>
            <person name="Scheffler J.A."/>
            <person name="Scheffler B.E."/>
            <person name="Wendel J.F."/>
        </authorList>
    </citation>
    <scope>NUCLEOTIDE SEQUENCE [LARGE SCALE GENOMIC DNA]</scope>
    <source>
        <strain evidence="3">8</strain>
        <tissue evidence="3">Leaf</tissue>
    </source>
</reference>
<feature type="non-terminal residue" evidence="3">
    <location>
        <position position="497"/>
    </location>
</feature>
<protein>
    <recommendedName>
        <fullName evidence="2">Rab-GAP TBC domain-containing protein</fullName>
    </recommendedName>
</protein>
<keyword evidence="1" id="KW-0472">Membrane</keyword>
<dbReference type="FunFam" id="1.10.8.270:FF:000025">
    <property type="entry name" value="TBC1 domain family member 15-like"/>
    <property type="match status" value="1"/>
</dbReference>
<sequence>PGKTLSVRKWLAAFSSDGQLDIGKTLNRIHRGGIHPAIRGEVWEFLLGCYHPMSTFDERKQIRQNRRAQYVRLKNECSKMFPVVGSGKYITAPVITEDGQPIRNPVVDLETNLGNYSDANANRTEMANELTSNGPLDMKVVQWMHTLHQIGLDVKRTDRTLLFYDKPENLSKLWDILSVYAWIDIDVGYCQAGMSDLCSPMIILLENEADAFWCFERLMRRLRGNFQCTETFVGVQTQLSNLATVTQVIDPKLHQHLGTNRSLYLPFSSVMDCAFFVHLRRLIFLFLYFGSTETLGGGNYLFAFRMLMVLFRREFSFCDSLYLWEMHIVVFMEDILVCPGTLHMNSFTHSGCLNFLQMMWALEYDPDLFSLYEELELNMEKAEGSKGKSKPTQKYGKYERENMKIKSVDAPLPISVFLVASVLKDKSSVLLHQARGLDDVVKILNDMTGNLDAKKACIGALKLHKKYVKNNELPDGILAPRLQNFAVALTMTIQCCD</sequence>
<evidence type="ECO:0000313" key="3">
    <source>
        <dbReference type="EMBL" id="MBA0786035.1"/>
    </source>
</evidence>
<comment type="caution">
    <text evidence="3">The sequence shown here is derived from an EMBL/GenBank/DDBJ whole genome shotgun (WGS) entry which is preliminary data.</text>
</comment>
<dbReference type="PANTHER" id="PTHR22957:SF597">
    <property type="entry name" value="RAB-GAP TBC DOMAIN-CONTAINING PROTEIN"/>
    <property type="match status" value="1"/>
</dbReference>
<keyword evidence="1" id="KW-1133">Transmembrane helix</keyword>
<name>A0A7J9FN90_9ROSI</name>
<dbReference type="SMART" id="SM00164">
    <property type="entry name" value="TBC"/>
    <property type="match status" value="1"/>
</dbReference>
<feature type="transmembrane region" description="Helical" evidence="1">
    <location>
        <begin position="282"/>
        <end position="303"/>
    </location>
</feature>